<dbReference type="Pfam" id="PF13377">
    <property type="entry name" value="Peripla_BP_3"/>
    <property type="match status" value="1"/>
</dbReference>
<accession>A0A151AKL1</accession>
<feature type="domain" description="HTH lacI-type" evidence="4">
    <location>
        <begin position="2"/>
        <end position="56"/>
    </location>
</feature>
<dbReference type="PROSITE" id="PS50932">
    <property type="entry name" value="HTH_LACI_2"/>
    <property type="match status" value="1"/>
</dbReference>
<dbReference type="Pfam" id="PF00356">
    <property type="entry name" value="LacI"/>
    <property type="match status" value="1"/>
</dbReference>
<keyword evidence="1" id="KW-0805">Transcription regulation</keyword>
<dbReference type="PANTHER" id="PTHR30146">
    <property type="entry name" value="LACI-RELATED TRANSCRIPTIONAL REPRESSOR"/>
    <property type="match status" value="1"/>
</dbReference>
<dbReference type="CDD" id="cd01392">
    <property type="entry name" value="HTH_LacI"/>
    <property type="match status" value="1"/>
</dbReference>
<dbReference type="PATRIC" id="fig|1121305.3.peg.2263"/>
<sequence length="333" mass="37591">MATIKDIAKLAKVSTATVSRILNNDTSLSVSENTRKRVIKIAENLNYIPVKRRNKSAQTITKIGVIHWYSQKEELGDPYYVSITNGIEKECINKGIEIVTIFKNNDEYITSELNDLDGVIAIGKFSKEDVEKFSMYSPIIVFVDSSPDEKKYDSVVIDFKKAMREVLGYLLSKGHNNIGFIGGREYVGSKREPIEDERETAYIEFMRSKGLYDINNVYIGRFTPEDGYRLMREAIKKRQLPTAFFIASDSMAIGAFSALYEANINVPGDVSIVGFNDIPNSKFLIPSLSTVKVHTEFMGVTAVNLLLERLNDKRKISKKVVIPTELIIRESSK</sequence>
<name>A0A151AKL1_9CLOT</name>
<dbReference type="Gene3D" id="3.40.50.2300">
    <property type="match status" value="2"/>
</dbReference>
<dbReference type="InterPro" id="IPR010982">
    <property type="entry name" value="Lambda_DNA-bd_dom_sf"/>
</dbReference>
<dbReference type="AlphaFoldDB" id="A0A151AKL1"/>
<evidence type="ECO:0000256" key="3">
    <source>
        <dbReference type="ARBA" id="ARBA00023163"/>
    </source>
</evidence>
<dbReference type="SUPFAM" id="SSF47413">
    <property type="entry name" value="lambda repressor-like DNA-binding domains"/>
    <property type="match status" value="1"/>
</dbReference>
<dbReference type="RefSeq" id="WP_061859052.1">
    <property type="nucleotide sequence ID" value="NZ_LTBB01000013.1"/>
</dbReference>
<dbReference type="Gene3D" id="1.10.260.40">
    <property type="entry name" value="lambda repressor-like DNA-binding domains"/>
    <property type="match status" value="1"/>
</dbReference>
<evidence type="ECO:0000313" key="5">
    <source>
        <dbReference type="EMBL" id="KYH28125.1"/>
    </source>
</evidence>
<dbReference type="Proteomes" id="UP000075374">
    <property type="component" value="Unassembled WGS sequence"/>
</dbReference>
<keyword evidence="3" id="KW-0804">Transcription</keyword>
<dbReference type="GO" id="GO:0003700">
    <property type="term" value="F:DNA-binding transcription factor activity"/>
    <property type="evidence" value="ECO:0007669"/>
    <property type="project" value="TreeGrafter"/>
</dbReference>
<evidence type="ECO:0000256" key="1">
    <source>
        <dbReference type="ARBA" id="ARBA00023015"/>
    </source>
</evidence>
<proteinExistence type="predicted"/>
<dbReference type="SMART" id="SM00354">
    <property type="entry name" value="HTH_LACI"/>
    <property type="match status" value="1"/>
</dbReference>
<evidence type="ECO:0000259" key="4">
    <source>
        <dbReference type="PROSITE" id="PS50932"/>
    </source>
</evidence>
<dbReference type="SUPFAM" id="SSF53822">
    <property type="entry name" value="Periplasmic binding protein-like I"/>
    <property type="match status" value="1"/>
</dbReference>
<dbReference type="GO" id="GO:0000976">
    <property type="term" value="F:transcription cis-regulatory region binding"/>
    <property type="evidence" value="ECO:0007669"/>
    <property type="project" value="TreeGrafter"/>
</dbReference>
<reference evidence="5 6" key="1">
    <citation type="submission" date="2016-02" db="EMBL/GenBank/DDBJ databases">
        <title>Genome sequence of Clostridium colicanis DSM 13634.</title>
        <authorList>
            <person name="Poehlein A."/>
            <person name="Daniel R."/>
        </authorList>
    </citation>
    <scope>NUCLEOTIDE SEQUENCE [LARGE SCALE GENOMIC DNA]</scope>
    <source>
        <strain evidence="5 6">DSM 13634</strain>
    </source>
</reference>
<evidence type="ECO:0000313" key="6">
    <source>
        <dbReference type="Proteomes" id="UP000075374"/>
    </source>
</evidence>
<dbReference type="InterPro" id="IPR046335">
    <property type="entry name" value="LacI/GalR-like_sensor"/>
</dbReference>
<keyword evidence="2" id="KW-0238">DNA-binding</keyword>
<evidence type="ECO:0000256" key="2">
    <source>
        <dbReference type="ARBA" id="ARBA00023125"/>
    </source>
</evidence>
<organism evidence="5 6">
    <name type="scientific">Clostridium colicanis DSM 13634</name>
    <dbReference type="NCBI Taxonomy" id="1121305"/>
    <lineage>
        <taxon>Bacteria</taxon>
        <taxon>Bacillati</taxon>
        <taxon>Bacillota</taxon>
        <taxon>Clostridia</taxon>
        <taxon>Eubacteriales</taxon>
        <taxon>Clostridiaceae</taxon>
        <taxon>Clostridium</taxon>
    </lineage>
</organism>
<dbReference type="PRINTS" id="PR00036">
    <property type="entry name" value="HTHLACI"/>
</dbReference>
<dbReference type="InterPro" id="IPR000843">
    <property type="entry name" value="HTH_LacI"/>
</dbReference>
<dbReference type="PANTHER" id="PTHR30146:SF149">
    <property type="entry name" value="HTH-TYPE TRANSCRIPTIONAL REGULATOR EBGR"/>
    <property type="match status" value="1"/>
</dbReference>
<dbReference type="PROSITE" id="PS00356">
    <property type="entry name" value="HTH_LACI_1"/>
    <property type="match status" value="1"/>
</dbReference>
<dbReference type="EMBL" id="LTBB01000013">
    <property type="protein sequence ID" value="KYH28125.1"/>
    <property type="molecule type" value="Genomic_DNA"/>
</dbReference>
<protein>
    <submittedName>
        <fullName evidence="5">HTH-type transcriptional regulator LacR</fullName>
    </submittedName>
</protein>
<comment type="caution">
    <text evidence="5">The sequence shown here is derived from an EMBL/GenBank/DDBJ whole genome shotgun (WGS) entry which is preliminary data.</text>
</comment>
<keyword evidence="6" id="KW-1185">Reference proteome</keyword>
<dbReference type="InterPro" id="IPR028082">
    <property type="entry name" value="Peripla_BP_I"/>
</dbReference>
<dbReference type="STRING" id="1121305.CLCOL_22590"/>
<gene>
    <name evidence="5" type="primary">lacR</name>
    <name evidence="5" type="ORF">CLCOL_22590</name>
</gene>
<dbReference type="CDD" id="cd01544">
    <property type="entry name" value="PBP1_GalR"/>
    <property type="match status" value="1"/>
</dbReference>